<feature type="transmembrane region" description="Helical" evidence="11">
    <location>
        <begin position="1084"/>
        <end position="1104"/>
    </location>
</feature>
<feature type="region of interest" description="Disordered" evidence="10">
    <location>
        <begin position="768"/>
        <end position="797"/>
    </location>
</feature>
<feature type="transmembrane region" description="Helical" evidence="11">
    <location>
        <begin position="837"/>
        <end position="858"/>
    </location>
</feature>
<dbReference type="PANTHER" id="PTHR19229">
    <property type="entry name" value="ATP-BINDING CASSETTE TRANSPORTER SUBFAMILY A ABCA"/>
    <property type="match status" value="1"/>
</dbReference>
<dbReference type="InterPro" id="IPR017871">
    <property type="entry name" value="ABC_transporter-like_CS"/>
</dbReference>
<dbReference type="PROSITE" id="PS50893">
    <property type="entry name" value="ABC_TRANSPORTER_2"/>
    <property type="match status" value="2"/>
</dbReference>
<feature type="transmembrane region" description="Helical" evidence="11">
    <location>
        <begin position="421"/>
        <end position="441"/>
    </location>
</feature>
<evidence type="ECO:0000256" key="9">
    <source>
        <dbReference type="ARBA" id="ARBA00023136"/>
    </source>
</evidence>
<dbReference type="SUPFAM" id="SSF52540">
    <property type="entry name" value="P-loop containing nucleoside triphosphate hydrolases"/>
    <property type="match status" value="2"/>
</dbReference>
<dbReference type="Proteomes" id="UP000800094">
    <property type="component" value="Unassembled WGS sequence"/>
</dbReference>
<comment type="subcellular location">
    <subcellularLocation>
        <location evidence="1">Membrane</location>
        <topology evidence="1">Multi-pass membrane protein</topology>
    </subcellularLocation>
</comment>
<evidence type="ECO:0000256" key="11">
    <source>
        <dbReference type="SAM" id="Phobius"/>
    </source>
</evidence>
<evidence type="ECO:0000256" key="2">
    <source>
        <dbReference type="ARBA" id="ARBA00008869"/>
    </source>
</evidence>
<evidence type="ECO:0000256" key="7">
    <source>
        <dbReference type="ARBA" id="ARBA00022840"/>
    </source>
</evidence>
<keyword evidence="5" id="KW-0677">Repeat</keyword>
<keyword evidence="7" id="KW-0067">ATP-binding</keyword>
<dbReference type="CDD" id="cd03263">
    <property type="entry name" value="ABC_subfamily_A"/>
    <property type="match status" value="2"/>
</dbReference>
<dbReference type="EMBL" id="ML987195">
    <property type="protein sequence ID" value="KAF2248680.1"/>
    <property type="molecule type" value="Genomic_DNA"/>
</dbReference>
<feature type="transmembrane region" description="Helical" evidence="11">
    <location>
        <begin position="1051"/>
        <end position="1078"/>
    </location>
</feature>
<evidence type="ECO:0000313" key="14">
    <source>
        <dbReference type="Proteomes" id="UP000800094"/>
    </source>
</evidence>
<dbReference type="InterPro" id="IPR003439">
    <property type="entry name" value="ABC_transporter-like_ATP-bd"/>
</dbReference>
<sequence length="1625" mass="180369">MTASLFLRQIWTLARKDLLLVLNSKRRTSTIFRAITIPIIFVVYMSFILKVYWPKETYGIGNPSDIRPLSQAIAEAVGSRRTLALCNYGQTGGDIDRVIEIVASKARGNEGQDVHILRNPDELLTLCRSSLSGVTKCYGSAEFHSSPTEGEGGIWNYTIRVDAAHGYKINVKQNKNDAEVFPIPLQHAIDSAIAEVGSANGAKALPDTIKEYPYTSKTQKQWDDSLVRDIQNVTAKYIAIVWYIGFIGLCYQLVGIMAREREIGMSDLLESMMPNAKRWQPQVARLFGHWIAFTIVYFPSWIIIAIIAKVGIFPKTNVGILIVYCILAGVSLNSYSILGASIFKRAQLSGITVVVVAFVIGIAAQISAKYLTTAAVVILGILFTPMTFVFNMIWMARYEHAQISPNLVEGAPGAKWRVPGIAFWIMMIVQTIVYPILAALVERALYHTSAQGRQTVYDDTAQPVILSNFTKHYKPNWFFRNIAPLFGVRRPTVHAVDDLSVAPMKGQVMVLVGANGCGKSTTLNAIAGLGSVTKGTITVNGSGGIGICPQKNVLWDFLTVEQHAQIFDRIKSTTMSPTANADLSQLIFDCGLTHKIKAMSKNLSGGQKRKLQLIMMLTGGSSVCCVDEVSGGLDPLSRRKIWDIMLAARGRRTIVLTTHFLDEAEFLADHMVIMSKGRKAAEGSVSELKSKLGGGYRFRFLHGAGYGDMPDVEELFVGDPMEQLFDQTIYTVKDTQRSMRIIKELEHRQIKTYQVTGPTMEEVFMKLAEDPDDNPPTDSSNAPSDVSPTPSNSHEKAIKHSVHEANDDRLLTGKPLSFLQQSFIFFKKRAVVLQRNYLPYAAAFLIPIIATAFISILIRGKEYPGCSPNQQVRDADLLDLSKKSNVKPFLVVGPTAALANVNLTAFQSLLPPQFGDASTSVEALMNYISVVETVDDFHAFIRANYSRVIPGGFFLGDEPVYAFYSDLSGLGLFPAIFMQNAVDMLLTNTTISTSLSYFAIPWPQDATNQIQFIFYFGLIMACYPAFFALYPTRERLLNIRALQYGNGARPFPLWFAYLSFDWLNVLIATVLMTIILAASAPDNWWNLGYLFVVLFLYGFASLLLSYMIALFAKSQLSAFAIAAGLQAFMLLMYFTGVMNITTNTEASKVESAKDIFNFTFNLVTPIGCLTRALIVSMNMFTALCRGAPPRIATYPGEIKLYGAPIVYLIGQSLLMFLILMIHDHRWAARWFHKKSPRRDAEDQETREKEVSDEIERVANATDGLRLQHLTKTFKQGRVIIPAVDDLTFGVKKGEVFAVVGPNGAGKSTTIGMLRGEIQPSRDGAEVHLDNIDVMRDRRTARARMGVCPQFDAVDQMTVLEHLEFYAGVRGVSDAKRNAQQIVKAVGLGKFANTMASRLSGGNKRKLSVGIALIGNPELVLLDEPSSGMDPLAKRTMWKTLAEFVPGRSVLLTTHSMEEADHLADRVGVLAKRMLDMGTTAHLRYKHGYGFHIQLICKSAPYTPTEEIEAVKQWVEASLPGAEQEGYPYHGQLRYNIPAHSAPTSEKEPEDEGMSVGRLFVLLEENKERLGIQFYSVSPSTFDEVFLRVVEKHNVGEEDRPTVKRNWKDVLRMMINYGLFAGVRVV</sequence>
<feature type="transmembrane region" description="Helical" evidence="11">
    <location>
        <begin position="350"/>
        <end position="368"/>
    </location>
</feature>
<organism evidence="13 14">
    <name type="scientific">Trematosphaeria pertusa</name>
    <dbReference type="NCBI Taxonomy" id="390896"/>
    <lineage>
        <taxon>Eukaryota</taxon>
        <taxon>Fungi</taxon>
        <taxon>Dikarya</taxon>
        <taxon>Ascomycota</taxon>
        <taxon>Pezizomycotina</taxon>
        <taxon>Dothideomycetes</taxon>
        <taxon>Pleosporomycetidae</taxon>
        <taxon>Pleosporales</taxon>
        <taxon>Massarineae</taxon>
        <taxon>Trematosphaeriaceae</taxon>
        <taxon>Trematosphaeria</taxon>
    </lineage>
</organism>
<evidence type="ECO:0000256" key="8">
    <source>
        <dbReference type="ARBA" id="ARBA00022989"/>
    </source>
</evidence>
<dbReference type="GO" id="GO:0140359">
    <property type="term" value="F:ABC-type transporter activity"/>
    <property type="evidence" value="ECO:0007669"/>
    <property type="project" value="InterPro"/>
</dbReference>
<dbReference type="InterPro" id="IPR027417">
    <property type="entry name" value="P-loop_NTPase"/>
</dbReference>
<dbReference type="InterPro" id="IPR003593">
    <property type="entry name" value="AAA+_ATPase"/>
</dbReference>
<dbReference type="PANTHER" id="PTHR19229:SF36">
    <property type="entry name" value="ATP-BINDING CASSETTE SUB-FAMILY A MEMBER 2"/>
    <property type="match status" value="1"/>
</dbReference>
<keyword evidence="3" id="KW-0813">Transport</keyword>
<gene>
    <name evidence="13" type="ORF">BU26DRAFT_518899</name>
</gene>
<evidence type="ECO:0000259" key="12">
    <source>
        <dbReference type="PROSITE" id="PS50893"/>
    </source>
</evidence>
<comment type="similarity">
    <text evidence="2">Belongs to the ABC transporter superfamily. ABCA family.</text>
</comment>
<feature type="transmembrane region" description="Helical" evidence="11">
    <location>
        <begin position="1116"/>
        <end position="1135"/>
    </location>
</feature>
<dbReference type="InterPro" id="IPR013525">
    <property type="entry name" value="ABC2_TM"/>
</dbReference>
<evidence type="ECO:0000256" key="4">
    <source>
        <dbReference type="ARBA" id="ARBA00022692"/>
    </source>
</evidence>
<keyword evidence="9 11" id="KW-0472">Membrane</keyword>
<dbReference type="GO" id="GO:0005524">
    <property type="term" value="F:ATP binding"/>
    <property type="evidence" value="ECO:0007669"/>
    <property type="project" value="UniProtKB-KW"/>
</dbReference>
<dbReference type="Pfam" id="PF12698">
    <property type="entry name" value="ABC2_membrane_3"/>
    <property type="match status" value="2"/>
</dbReference>
<feature type="transmembrane region" description="Helical" evidence="11">
    <location>
        <begin position="374"/>
        <end position="394"/>
    </location>
</feature>
<dbReference type="OrthoDB" id="8061355at2759"/>
<dbReference type="Pfam" id="PF00005">
    <property type="entry name" value="ABC_tran"/>
    <property type="match status" value="2"/>
</dbReference>
<name>A0A6A6IGK2_9PLEO</name>
<keyword evidence="4 11" id="KW-0812">Transmembrane</keyword>
<evidence type="ECO:0000313" key="13">
    <source>
        <dbReference type="EMBL" id="KAF2248680.1"/>
    </source>
</evidence>
<dbReference type="GeneID" id="54582244"/>
<feature type="compositionally biased region" description="Low complexity" evidence="10">
    <location>
        <begin position="776"/>
        <end position="785"/>
    </location>
</feature>
<feature type="domain" description="ABC transporter" evidence="12">
    <location>
        <begin position="464"/>
        <end position="701"/>
    </location>
</feature>
<feature type="transmembrane region" description="Helical" evidence="11">
    <location>
        <begin position="1012"/>
        <end position="1030"/>
    </location>
</feature>
<evidence type="ECO:0000256" key="5">
    <source>
        <dbReference type="ARBA" id="ARBA00022737"/>
    </source>
</evidence>
<dbReference type="InterPro" id="IPR026082">
    <property type="entry name" value="ABCA"/>
</dbReference>
<feature type="domain" description="ABC transporter" evidence="12">
    <location>
        <begin position="1264"/>
        <end position="1496"/>
    </location>
</feature>
<dbReference type="GO" id="GO:0016020">
    <property type="term" value="C:membrane"/>
    <property type="evidence" value="ECO:0007669"/>
    <property type="project" value="UniProtKB-SubCell"/>
</dbReference>
<keyword evidence="6" id="KW-0547">Nucleotide-binding</keyword>
<proteinExistence type="inferred from homology"/>
<evidence type="ECO:0000256" key="3">
    <source>
        <dbReference type="ARBA" id="ARBA00022448"/>
    </source>
</evidence>
<reference evidence="13" key="1">
    <citation type="journal article" date="2020" name="Stud. Mycol.">
        <title>101 Dothideomycetes genomes: a test case for predicting lifestyles and emergence of pathogens.</title>
        <authorList>
            <person name="Haridas S."/>
            <person name="Albert R."/>
            <person name="Binder M."/>
            <person name="Bloem J."/>
            <person name="Labutti K."/>
            <person name="Salamov A."/>
            <person name="Andreopoulos B."/>
            <person name="Baker S."/>
            <person name="Barry K."/>
            <person name="Bills G."/>
            <person name="Bluhm B."/>
            <person name="Cannon C."/>
            <person name="Castanera R."/>
            <person name="Culley D."/>
            <person name="Daum C."/>
            <person name="Ezra D."/>
            <person name="Gonzalez J."/>
            <person name="Henrissat B."/>
            <person name="Kuo A."/>
            <person name="Liang C."/>
            <person name="Lipzen A."/>
            <person name="Lutzoni F."/>
            <person name="Magnuson J."/>
            <person name="Mondo S."/>
            <person name="Nolan M."/>
            <person name="Ohm R."/>
            <person name="Pangilinan J."/>
            <person name="Park H.-J."/>
            <person name="Ramirez L."/>
            <person name="Alfaro M."/>
            <person name="Sun H."/>
            <person name="Tritt A."/>
            <person name="Yoshinaga Y."/>
            <person name="Zwiers L.-H."/>
            <person name="Turgeon B."/>
            <person name="Goodwin S."/>
            <person name="Spatafora J."/>
            <person name="Crous P."/>
            <person name="Grigoriev I."/>
        </authorList>
    </citation>
    <scope>NUCLEOTIDE SEQUENCE</scope>
    <source>
        <strain evidence="13">CBS 122368</strain>
    </source>
</reference>
<keyword evidence="14" id="KW-1185">Reference proteome</keyword>
<feature type="transmembrane region" description="Helical" evidence="11">
    <location>
        <begin position="287"/>
        <end position="312"/>
    </location>
</feature>
<dbReference type="RefSeq" id="XP_033683684.1">
    <property type="nucleotide sequence ID" value="XM_033828914.1"/>
</dbReference>
<feature type="transmembrane region" description="Helical" evidence="11">
    <location>
        <begin position="237"/>
        <end position="258"/>
    </location>
</feature>
<dbReference type="GO" id="GO:0016887">
    <property type="term" value="F:ATP hydrolysis activity"/>
    <property type="evidence" value="ECO:0007669"/>
    <property type="project" value="InterPro"/>
</dbReference>
<dbReference type="FunFam" id="3.40.50.300:FF:001345">
    <property type="entry name" value="Related to ABC transporter"/>
    <property type="match status" value="1"/>
</dbReference>
<dbReference type="GO" id="GO:0005319">
    <property type="term" value="F:lipid transporter activity"/>
    <property type="evidence" value="ECO:0007669"/>
    <property type="project" value="TreeGrafter"/>
</dbReference>
<dbReference type="SMART" id="SM00382">
    <property type="entry name" value="AAA"/>
    <property type="match status" value="2"/>
</dbReference>
<protein>
    <submittedName>
        <fullName evidence="13">Putative ABC transporter</fullName>
    </submittedName>
</protein>
<feature type="transmembrane region" description="Helical" evidence="11">
    <location>
        <begin position="1155"/>
        <end position="1180"/>
    </location>
</feature>
<evidence type="ECO:0000256" key="1">
    <source>
        <dbReference type="ARBA" id="ARBA00004141"/>
    </source>
</evidence>
<feature type="transmembrane region" description="Helical" evidence="11">
    <location>
        <begin position="1200"/>
        <end position="1221"/>
    </location>
</feature>
<evidence type="ECO:0000256" key="10">
    <source>
        <dbReference type="SAM" id="MobiDB-lite"/>
    </source>
</evidence>
<evidence type="ECO:0000256" key="6">
    <source>
        <dbReference type="ARBA" id="ARBA00022741"/>
    </source>
</evidence>
<dbReference type="PROSITE" id="PS00211">
    <property type="entry name" value="ABC_TRANSPORTER_1"/>
    <property type="match status" value="2"/>
</dbReference>
<feature type="transmembrane region" description="Helical" evidence="11">
    <location>
        <begin position="31"/>
        <end position="53"/>
    </location>
</feature>
<accession>A0A6A6IGK2</accession>
<dbReference type="Gene3D" id="3.40.50.300">
    <property type="entry name" value="P-loop containing nucleotide triphosphate hydrolases"/>
    <property type="match status" value="2"/>
</dbReference>
<keyword evidence="8 11" id="KW-1133">Transmembrane helix</keyword>
<feature type="transmembrane region" description="Helical" evidence="11">
    <location>
        <begin position="318"/>
        <end position="338"/>
    </location>
</feature>